<protein>
    <submittedName>
        <fullName evidence="3">Uncharacterized protein</fullName>
    </submittedName>
</protein>
<keyword evidence="1" id="KW-0175">Coiled coil</keyword>
<evidence type="ECO:0000313" key="3">
    <source>
        <dbReference type="EMBL" id="KAL2036373.1"/>
    </source>
</evidence>
<organism evidence="3 4">
    <name type="scientific">Stereocaulon virgatum</name>
    <dbReference type="NCBI Taxonomy" id="373712"/>
    <lineage>
        <taxon>Eukaryota</taxon>
        <taxon>Fungi</taxon>
        <taxon>Dikarya</taxon>
        <taxon>Ascomycota</taxon>
        <taxon>Pezizomycotina</taxon>
        <taxon>Lecanoromycetes</taxon>
        <taxon>OSLEUM clade</taxon>
        <taxon>Lecanoromycetidae</taxon>
        <taxon>Lecanorales</taxon>
        <taxon>Lecanorineae</taxon>
        <taxon>Stereocaulaceae</taxon>
        <taxon>Stereocaulon</taxon>
    </lineage>
</organism>
<feature type="coiled-coil region" evidence="1">
    <location>
        <begin position="8"/>
        <end position="56"/>
    </location>
</feature>
<dbReference type="EMBL" id="JBEFKJ010000150">
    <property type="protein sequence ID" value="KAL2036373.1"/>
    <property type="molecule type" value="Genomic_DNA"/>
</dbReference>
<comment type="caution">
    <text evidence="3">The sequence shown here is derived from an EMBL/GenBank/DDBJ whole genome shotgun (WGS) entry which is preliminary data.</text>
</comment>
<reference evidence="3 4" key="1">
    <citation type="submission" date="2024-09" db="EMBL/GenBank/DDBJ databases">
        <title>Rethinking Asexuality: The Enigmatic Case of Functional Sexual Genes in Lepraria (Stereocaulaceae).</title>
        <authorList>
            <person name="Doellman M."/>
            <person name="Sun Y."/>
            <person name="Barcenas-Pena A."/>
            <person name="Lumbsch H.T."/>
            <person name="Grewe F."/>
        </authorList>
    </citation>
    <scope>NUCLEOTIDE SEQUENCE [LARGE SCALE GENOMIC DNA]</scope>
    <source>
        <strain evidence="3 4">Mercado 3170</strain>
    </source>
</reference>
<evidence type="ECO:0000256" key="2">
    <source>
        <dbReference type="SAM" id="MobiDB-lite"/>
    </source>
</evidence>
<feature type="compositionally biased region" description="Basic and acidic residues" evidence="2">
    <location>
        <begin position="293"/>
        <end position="312"/>
    </location>
</feature>
<accession>A0ABR3ZTD8</accession>
<dbReference type="Proteomes" id="UP001590950">
    <property type="component" value="Unassembled WGS sequence"/>
</dbReference>
<evidence type="ECO:0000313" key="4">
    <source>
        <dbReference type="Proteomes" id="UP001590950"/>
    </source>
</evidence>
<name>A0ABR3ZTD8_9LECA</name>
<feature type="compositionally biased region" description="Basic and acidic residues" evidence="2">
    <location>
        <begin position="269"/>
        <end position="281"/>
    </location>
</feature>
<feature type="region of interest" description="Disordered" evidence="2">
    <location>
        <begin position="269"/>
        <end position="426"/>
    </location>
</feature>
<proteinExistence type="predicted"/>
<keyword evidence="4" id="KW-1185">Reference proteome</keyword>
<gene>
    <name evidence="3" type="ORF">N7G274_010906</name>
</gene>
<feature type="compositionally biased region" description="Basic and acidic residues" evidence="2">
    <location>
        <begin position="390"/>
        <end position="420"/>
    </location>
</feature>
<feature type="compositionally biased region" description="Polar residues" evidence="2">
    <location>
        <begin position="333"/>
        <end position="345"/>
    </location>
</feature>
<feature type="compositionally biased region" description="Polar residues" evidence="2">
    <location>
        <begin position="377"/>
        <end position="389"/>
    </location>
</feature>
<sequence>MYEQQQYRQTLTKDANALVEEEQRLEQTRQKLLSDARTLEKQGQEQELQRQQLVRDASTITEQEQNQGQRQQQLLSNTRLLDKQEQEQEQLRQILLRSSSRLEEDQVKAQQQQRLVRDISMLEKQEREQEVLRERLASDAIALKEQELEQEYRKQKLSSGAIALREDERQQEKMHQKLIGCAGTLREQEEIKRNKFNFLQRRKRKASQLVFQEQKQKEGRENLAAVAGELVVKWEKVHQRKLAEYESDLEKQELMQNEELERLMANTSELRRQEKRQKSMESKVLGNELDEPETFHEQDERDMGELQRRGQEELVEPELLFPSEPDCGRTDAGPSTTVLPAQQCPTEAVQKGVTETSDSAPKDMNSPARERGRQHGESQVNGQDGNSMKENYELEAQERGQEHEEQKWNEYRMEDSGQEEKVDEGEVLDDAEHNDTAGGDKQTNEAQKVVLQQKDHARSQCWQRLYGFILQHTPPGFDVKLKAVVPEVPRMNPVAWYSNGSELSLVV</sequence>
<evidence type="ECO:0000256" key="1">
    <source>
        <dbReference type="SAM" id="Coils"/>
    </source>
</evidence>